<gene>
    <name evidence="16" type="ORF">JR050_16485</name>
</gene>
<evidence type="ECO:0000256" key="4">
    <source>
        <dbReference type="ARBA" id="ARBA00022516"/>
    </source>
</evidence>
<evidence type="ECO:0000256" key="6">
    <source>
        <dbReference type="ARBA" id="ARBA00022692"/>
    </source>
</evidence>
<dbReference type="InterPro" id="IPR033717">
    <property type="entry name" value="UDPK"/>
</dbReference>
<feature type="transmembrane region" description="Helical" evidence="15">
    <location>
        <begin position="94"/>
        <end position="116"/>
    </location>
</feature>
<evidence type="ECO:0000256" key="9">
    <source>
        <dbReference type="ARBA" id="ARBA00022840"/>
    </source>
</evidence>
<keyword evidence="12 15" id="KW-0472">Membrane</keyword>
<keyword evidence="11" id="KW-0443">Lipid metabolism</keyword>
<feature type="transmembrane region" description="Helical" evidence="15">
    <location>
        <begin position="31"/>
        <end position="49"/>
    </location>
</feature>
<comment type="subcellular location">
    <subcellularLocation>
        <location evidence="1">Cell membrane</location>
        <topology evidence="1">Multi-pass membrane protein</topology>
    </subcellularLocation>
</comment>
<keyword evidence="4" id="KW-0444">Lipid biosynthesis</keyword>
<reference evidence="16 17" key="1">
    <citation type="submission" date="2021-02" db="EMBL/GenBank/DDBJ databases">
        <title>Bacillus sp. RD4P76, an endophyte from a halophyte.</title>
        <authorList>
            <person name="Sun J.-Q."/>
        </authorList>
    </citation>
    <scope>NUCLEOTIDE SEQUENCE [LARGE SCALE GENOMIC DNA]</scope>
    <source>
        <strain evidence="16 17">RD4P76</strain>
    </source>
</reference>
<evidence type="ECO:0000256" key="11">
    <source>
        <dbReference type="ARBA" id="ARBA00023098"/>
    </source>
</evidence>
<dbReference type="Pfam" id="PF01219">
    <property type="entry name" value="DAGK_prokar"/>
    <property type="match status" value="1"/>
</dbReference>
<keyword evidence="6 15" id="KW-0812">Transmembrane</keyword>
<dbReference type="InterPro" id="IPR036945">
    <property type="entry name" value="DAGK_sf"/>
</dbReference>
<comment type="caution">
    <text evidence="16">The sequence shown here is derived from an EMBL/GenBank/DDBJ whole genome shotgun (WGS) entry which is preliminary data.</text>
</comment>
<evidence type="ECO:0000256" key="5">
    <source>
        <dbReference type="ARBA" id="ARBA00022679"/>
    </source>
</evidence>
<keyword evidence="3" id="KW-1003">Cell membrane</keyword>
<dbReference type="PANTHER" id="PTHR34299">
    <property type="entry name" value="DIACYLGLYCEROL KINASE"/>
    <property type="match status" value="1"/>
</dbReference>
<dbReference type="CDD" id="cd14265">
    <property type="entry name" value="UDPK_IM_like"/>
    <property type="match status" value="1"/>
</dbReference>
<evidence type="ECO:0000313" key="16">
    <source>
        <dbReference type="EMBL" id="MBM6619261.1"/>
    </source>
</evidence>
<evidence type="ECO:0000256" key="2">
    <source>
        <dbReference type="ARBA" id="ARBA00005967"/>
    </source>
</evidence>
<keyword evidence="10 15" id="KW-1133">Transmembrane helix</keyword>
<evidence type="ECO:0000313" key="17">
    <source>
        <dbReference type="Proteomes" id="UP001518925"/>
    </source>
</evidence>
<dbReference type="Gene3D" id="1.10.287.3610">
    <property type="match status" value="1"/>
</dbReference>
<dbReference type="Proteomes" id="UP001518925">
    <property type="component" value="Unassembled WGS sequence"/>
</dbReference>
<dbReference type="RefSeq" id="WP_204204672.1">
    <property type="nucleotide sequence ID" value="NZ_JAFELM010000042.1"/>
</dbReference>
<organism evidence="16 17">
    <name type="scientific">Bacillus suaedaesalsae</name>
    <dbReference type="NCBI Taxonomy" id="2810349"/>
    <lineage>
        <taxon>Bacteria</taxon>
        <taxon>Bacillati</taxon>
        <taxon>Bacillota</taxon>
        <taxon>Bacilli</taxon>
        <taxon>Bacillales</taxon>
        <taxon>Bacillaceae</taxon>
        <taxon>Bacillus</taxon>
    </lineage>
</organism>
<keyword evidence="13" id="KW-0594">Phospholipid biosynthesis</keyword>
<keyword evidence="5" id="KW-0808">Transferase</keyword>
<dbReference type="GO" id="GO:0016301">
    <property type="term" value="F:kinase activity"/>
    <property type="evidence" value="ECO:0007669"/>
    <property type="project" value="UniProtKB-KW"/>
</dbReference>
<protein>
    <submittedName>
        <fullName evidence="16">Diacylglycerol kinase family protein</fullName>
    </submittedName>
</protein>
<dbReference type="PANTHER" id="PTHR34299:SF1">
    <property type="entry name" value="DIACYLGLYCEROL KINASE"/>
    <property type="match status" value="1"/>
</dbReference>
<evidence type="ECO:0000256" key="12">
    <source>
        <dbReference type="ARBA" id="ARBA00023136"/>
    </source>
</evidence>
<keyword evidence="9" id="KW-0067">ATP-binding</keyword>
<accession>A0ABS2DLG9</accession>
<keyword evidence="7" id="KW-0547">Nucleotide-binding</keyword>
<name>A0ABS2DLG9_9BACI</name>
<evidence type="ECO:0000256" key="14">
    <source>
        <dbReference type="ARBA" id="ARBA00023264"/>
    </source>
</evidence>
<keyword evidence="14" id="KW-1208">Phospholipid metabolism</keyword>
<proteinExistence type="inferred from homology"/>
<sequence>MNRSWNRFIHSFKYASMGIIHALKTEQNIRIHLLAGIIVFILAFIVKVSAIEWTILLLLISGIIVLELVNTAIERTVDLATNKEYHLLAKQAKDLAAGAVLVYAVTAIIIGLIIFGKAIMKYINPL</sequence>
<dbReference type="InterPro" id="IPR000829">
    <property type="entry name" value="DAGK"/>
</dbReference>
<keyword evidence="17" id="KW-1185">Reference proteome</keyword>
<evidence type="ECO:0000256" key="10">
    <source>
        <dbReference type="ARBA" id="ARBA00022989"/>
    </source>
</evidence>
<evidence type="ECO:0000256" key="8">
    <source>
        <dbReference type="ARBA" id="ARBA00022777"/>
    </source>
</evidence>
<evidence type="ECO:0000256" key="7">
    <source>
        <dbReference type="ARBA" id="ARBA00022741"/>
    </source>
</evidence>
<evidence type="ECO:0000256" key="1">
    <source>
        <dbReference type="ARBA" id="ARBA00004651"/>
    </source>
</evidence>
<comment type="similarity">
    <text evidence="2">Belongs to the bacterial diacylglycerol kinase family.</text>
</comment>
<dbReference type="EMBL" id="JAFELM010000042">
    <property type="protein sequence ID" value="MBM6619261.1"/>
    <property type="molecule type" value="Genomic_DNA"/>
</dbReference>
<dbReference type="PROSITE" id="PS01069">
    <property type="entry name" value="DAGK_PROKAR"/>
    <property type="match status" value="1"/>
</dbReference>
<evidence type="ECO:0000256" key="15">
    <source>
        <dbReference type="SAM" id="Phobius"/>
    </source>
</evidence>
<keyword evidence="8 16" id="KW-0418">Kinase</keyword>
<evidence type="ECO:0000256" key="13">
    <source>
        <dbReference type="ARBA" id="ARBA00023209"/>
    </source>
</evidence>
<evidence type="ECO:0000256" key="3">
    <source>
        <dbReference type="ARBA" id="ARBA00022475"/>
    </source>
</evidence>
<feature type="transmembrane region" description="Helical" evidence="15">
    <location>
        <begin position="55"/>
        <end position="73"/>
    </location>
</feature>